<dbReference type="SMART" id="SM00349">
    <property type="entry name" value="KRAB"/>
    <property type="match status" value="1"/>
</dbReference>
<accession>A0A5F8H8Q5</accession>
<name>A0A5F8H8Q5_MONDO</name>
<dbReference type="PANTHER" id="PTHR23232">
    <property type="entry name" value="KRAB DOMAIN C2H2 ZINC FINGER"/>
    <property type="match status" value="1"/>
</dbReference>
<dbReference type="STRING" id="13616.ENSMODP00000055506"/>
<dbReference type="PROSITE" id="PS50805">
    <property type="entry name" value="KRAB"/>
    <property type="match status" value="1"/>
</dbReference>
<sequence>MPLKCLPFLKRNVAVSLTLEERVQLDLHQKDLYRNVMLENYENSVLLGLSFPKPAIISHMEQRKDLWLLDIPGAEKRESWENSSPGVWERLPIRES</sequence>
<dbReference type="CDD" id="cd07765">
    <property type="entry name" value="KRAB_A-box"/>
    <property type="match status" value="1"/>
</dbReference>
<evidence type="ECO:0000313" key="3">
    <source>
        <dbReference type="Proteomes" id="UP000002280"/>
    </source>
</evidence>
<dbReference type="InParanoid" id="A0A5F8H8Q5"/>
<protein>
    <recommendedName>
        <fullName evidence="1">KRAB domain-containing protein</fullName>
    </recommendedName>
</protein>
<evidence type="ECO:0000259" key="1">
    <source>
        <dbReference type="PROSITE" id="PS50805"/>
    </source>
</evidence>
<dbReference type="InterPro" id="IPR001909">
    <property type="entry name" value="KRAB"/>
</dbReference>
<reference evidence="2" key="3">
    <citation type="submission" date="2025-09" db="UniProtKB">
        <authorList>
            <consortium name="Ensembl"/>
        </authorList>
    </citation>
    <scope>IDENTIFICATION</scope>
</reference>
<dbReference type="GO" id="GO:0006355">
    <property type="term" value="P:regulation of DNA-templated transcription"/>
    <property type="evidence" value="ECO:0007669"/>
    <property type="project" value="InterPro"/>
</dbReference>
<dbReference type="Pfam" id="PF01352">
    <property type="entry name" value="KRAB"/>
    <property type="match status" value="1"/>
</dbReference>
<keyword evidence="3" id="KW-1185">Reference proteome</keyword>
<dbReference type="AlphaFoldDB" id="A0A5F8H8Q5"/>
<proteinExistence type="predicted"/>
<feature type="domain" description="KRAB" evidence="1">
    <location>
        <begin position="8"/>
        <end position="79"/>
    </location>
</feature>
<dbReference type="InterPro" id="IPR036051">
    <property type="entry name" value="KRAB_dom_sf"/>
</dbReference>
<evidence type="ECO:0000313" key="2">
    <source>
        <dbReference type="Ensembl" id="ENSMODP00000055506.1"/>
    </source>
</evidence>
<dbReference type="Gene3D" id="6.10.140.140">
    <property type="match status" value="1"/>
</dbReference>
<reference evidence="2 3" key="1">
    <citation type="journal article" date="2007" name="Nature">
        <title>Genome of the marsupial Monodelphis domestica reveals innovation in non-coding sequences.</title>
        <authorList>
            <person name="Mikkelsen T.S."/>
            <person name="Wakefield M.J."/>
            <person name="Aken B."/>
            <person name="Amemiya C.T."/>
            <person name="Chang J.L."/>
            <person name="Duke S."/>
            <person name="Garber M."/>
            <person name="Gentles A.J."/>
            <person name="Goodstadt L."/>
            <person name="Heger A."/>
            <person name="Jurka J."/>
            <person name="Kamal M."/>
            <person name="Mauceli E."/>
            <person name="Searle S.M."/>
            <person name="Sharpe T."/>
            <person name="Baker M.L."/>
            <person name="Batzer M.A."/>
            <person name="Benos P.V."/>
            <person name="Belov K."/>
            <person name="Clamp M."/>
            <person name="Cook A."/>
            <person name="Cuff J."/>
            <person name="Das R."/>
            <person name="Davidow L."/>
            <person name="Deakin J.E."/>
            <person name="Fazzari M.J."/>
            <person name="Glass J.L."/>
            <person name="Grabherr M."/>
            <person name="Greally J.M."/>
            <person name="Gu W."/>
            <person name="Hore T.A."/>
            <person name="Huttley G.A."/>
            <person name="Kleber M."/>
            <person name="Jirtle R.L."/>
            <person name="Koina E."/>
            <person name="Lee J.T."/>
            <person name="Mahony S."/>
            <person name="Marra M.A."/>
            <person name="Miller R.D."/>
            <person name="Nicholls R.D."/>
            <person name="Oda M."/>
            <person name="Papenfuss A.T."/>
            <person name="Parra Z.E."/>
            <person name="Pollock D.D."/>
            <person name="Ray D.A."/>
            <person name="Schein J.E."/>
            <person name="Speed T.P."/>
            <person name="Thompson K."/>
            <person name="VandeBerg J.L."/>
            <person name="Wade C.M."/>
            <person name="Walker J.A."/>
            <person name="Waters P.D."/>
            <person name="Webber C."/>
            <person name="Weidman J.R."/>
            <person name="Xie X."/>
            <person name="Zody M.C."/>
            <person name="Baldwin J."/>
            <person name="Abdouelleil A."/>
            <person name="Abdulkadir J."/>
            <person name="Abebe A."/>
            <person name="Abera B."/>
            <person name="Abreu J."/>
            <person name="Acer S.C."/>
            <person name="Aftuck L."/>
            <person name="Alexander A."/>
            <person name="An P."/>
            <person name="Anderson E."/>
            <person name="Anderson S."/>
            <person name="Arachi H."/>
            <person name="Azer M."/>
            <person name="Bachantsang P."/>
            <person name="Barry A."/>
            <person name="Bayul T."/>
            <person name="Berlin A."/>
            <person name="Bessette D."/>
            <person name="Bloom T."/>
            <person name="Bloom T."/>
            <person name="Boguslavskiy L."/>
            <person name="Bonnet C."/>
            <person name="Boukhgalter B."/>
            <person name="Bourzgui I."/>
            <person name="Brown A."/>
            <person name="Cahill P."/>
            <person name="Channer S."/>
            <person name="Cheshatsang Y."/>
            <person name="Chuda L."/>
            <person name="Citroen M."/>
            <person name="Collymore A."/>
            <person name="Cooke P."/>
            <person name="Costello M."/>
            <person name="D'Aco K."/>
            <person name="Daza R."/>
            <person name="De Haan G."/>
            <person name="DeGray S."/>
            <person name="DeMaso C."/>
            <person name="Dhargay N."/>
            <person name="Dooley K."/>
            <person name="Dooley E."/>
            <person name="Doricent M."/>
            <person name="Dorje P."/>
            <person name="Dorjee K."/>
            <person name="Dupes A."/>
            <person name="Elong R."/>
            <person name="Falk J."/>
            <person name="Farina A."/>
            <person name="Faro S."/>
            <person name="Ferguson D."/>
            <person name="Fisher S."/>
            <person name="Foley C.D."/>
            <person name="Franke A."/>
            <person name="Friedrich D."/>
            <person name="Gadbois L."/>
            <person name="Gearin G."/>
            <person name="Gearin C.R."/>
            <person name="Giannoukos G."/>
            <person name="Goode T."/>
            <person name="Graham J."/>
            <person name="Grandbois E."/>
            <person name="Grewal S."/>
            <person name="Gyaltsen K."/>
            <person name="Hafez N."/>
            <person name="Hagos B."/>
            <person name="Hall J."/>
            <person name="Henson C."/>
            <person name="Hollinger A."/>
            <person name="Honan T."/>
            <person name="Huard M.D."/>
            <person name="Hughes L."/>
            <person name="Hurhula B."/>
            <person name="Husby M.E."/>
            <person name="Kamat A."/>
            <person name="Kanga B."/>
            <person name="Kashin S."/>
            <person name="Khazanovich D."/>
            <person name="Kisner P."/>
            <person name="Lance K."/>
            <person name="Lara M."/>
            <person name="Lee W."/>
            <person name="Lennon N."/>
            <person name="Letendre F."/>
            <person name="LeVine R."/>
            <person name="Lipovsky A."/>
            <person name="Liu X."/>
            <person name="Liu J."/>
            <person name="Liu S."/>
            <person name="Lokyitsang T."/>
            <person name="Lokyitsang Y."/>
            <person name="Lubonja R."/>
            <person name="Lui A."/>
            <person name="MacDonald P."/>
            <person name="Magnisalis V."/>
            <person name="Maru K."/>
            <person name="Matthews C."/>
            <person name="McCusker W."/>
            <person name="McDonough S."/>
            <person name="Mehta T."/>
            <person name="Meldrim J."/>
            <person name="Meneus L."/>
            <person name="Mihai O."/>
            <person name="Mihalev A."/>
            <person name="Mihova T."/>
            <person name="Mittelman R."/>
            <person name="Mlenga V."/>
            <person name="Montmayeur A."/>
            <person name="Mulrain L."/>
            <person name="Navidi A."/>
            <person name="Naylor J."/>
            <person name="Negash T."/>
            <person name="Nguyen T."/>
            <person name="Nguyen N."/>
            <person name="Nicol R."/>
            <person name="Norbu C."/>
            <person name="Norbu N."/>
            <person name="Novod N."/>
            <person name="O'Neill B."/>
            <person name="Osman S."/>
            <person name="Markiewicz E."/>
            <person name="Oyono O.L."/>
            <person name="Patti C."/>
            <person name="Phunkhang P."/>
            <person name="Pierre F."/>
            <person name="Priest M."/>
            <person name="Raghuraman S."/>
            <person name="Rege F."/>
            <person name="Reyes R."/>
            <person name="Rise C."/>
            <person name="Rogov P."/>
            <person name="Ross K."/>
            <person name="Ryan E."/>
            <person name="Settipalli S."/>
            <person name="Shea T."/>
            <person name="Sherpa N."/>
            <person name="Shi L."/>
            <person name="Shih D."/>
            <person name="Sparrow T."/>
            <person name="Spaulding J."/>
            <person name="Stalker J."/>
            <person name="Stange-Thomann N."/>
            <person name="Stavropoulos S."/>
            <person name="Stone C."/>
            <person name="Strader C."/>
            <person name="Tesfaye S."/>
            <person name="Thomson T."/>
            <person name="Thoulutsang Y."/>
            <person name="Thoulutsang D."/>
            <person name="Topham K."/>
            <person name="Topping I."/>
            <person name="Tsamla T."/>
            <person name="Vassiliev H."/>
            <person name="Vo A."/>
            <person name="Wangchuk T."/>
            <person name="Wangdi T."/>
            <person name="Weiand M."/>
            <person name="Wilkinson J."/>
            <person name="Wilson A."/>
            <person name="Yadav S."/>
            <person name="Young G."/>
            <person name="Yu Q."/>
            <person name="Zembek L."/>
            <person name="Zhong D."/>
            <person name="Zimmer A."/>
            <person name="Zwirko Z."/>
            <person name="Jaffe D.B."/>
            <person name="Alvarez P."/>
            <person name="Brockman W."/>
            <person name="Butler J."/>
            <person name="Chin C."/>
            <person name="Gnerre S."/>
            <person name="MacCallum I."/>
            <person name="Graves J.A."/>
            <person name="Ponting C.P."/>
            <person name="Breen M."/>
            <person name="Samollow P.B."/>
            <person name="Lander E.S."/>
            <person name="Lindblad-Toh K."/>
        </authorList>
    </citation>
    <scope>NUCLEOTIDE SEQUENCE [LARGE SCALE GENOMIC DNA]</scope>
</reference>
<dbReference type="InterPro" id="IPR050169">
    <property type="entry name" value="Krueppel_C2H2_ZnF"/>
</dbReference>
<dbReference type="PANTHER" id="PTHR23232:SF156">
    <property type="entry name" value="KRAB DOMAIN-CONTAINING PROTEIN"/>
    <property type="match status" value="1"/>
</dbReference>
<dbReference type="Bgee" id="ENSMODG00000043268">
    <property type="expression patterns" value="Expressed in liver and 2 other cell types or tissues"/>
</dbReference>
<dbReference type="SUPFAM" id="SSF109640">
    <property type="entry name" value="KRAB domain (Kruppel-associated box)"/>
    <property type="match status" value="1"/>
</dbReference>
<dbReference type="Proteomes" id="UP000002280">
    <property type="component" value="Chromosome 2"/>
</dbReference>
<dbReference type="Ensembl" id="ENSMODT00000077373.1">
    <property type="protein sequence ID" value="ENSMODP00000055506.1"/>
    <property type="gene ID" value="ENSMODG00000043268.1"/>
</dbReference>
<reference evidence="2" key="2">
    <citation type="submission" date="2025-08" db="UniProtKB">
        <authorList>
            <consortium name="Ensembl"/>
        </authorList>
    </citation>
    <scope>IDENTIFICATION</scope>
</reference>
<organism evidence="2 3">
    <name type="scientific">Monodelphis domestica</name>
    <name type="common">Gray short-tailed opossum</name>
    <dbReference type="NCBI Taxonomy" id="13616"/>
    <lineage>
        <taxon>Eukaryota</taxon>
        <taxon>Metazoa</taxon>
        <taxon>Chordata</taxon>
        <taxon>Craniata</taxon>
        <taxon>Vertebrata</taxon>
        <taxon>Euteleostomi</taxon>
        <taxon>Mammalia</taxon>
        <taxon>Metatheria</taxon>
        <taxon>Didelphimorphia</taxon>
        <taxon>Didelphidae</taxon>
        <taxon>Monodelphis</taxon>
    </lineage>
</organism>